<dbReference type="AlphaFoldDB" id="A0A2T1FDF6"/>
<accession>A0A2T1FDF6</accession>
<proteinExistence type="predicted"/>
<reference evidence="2 3" key="1">
    <citation type="submission" date="2018-03" db="EMBL/GenBank/DDBJ databases">
        <title>The ancient ancestry and fast evolution of plastids.</title>
        <authorList>
            <person name="Moore K.R."/>
            <person name="Magnabosco C."/>
            <person name="Momper L."/>
            <person name="Gold D.A."/>
            <person name="Bosak T."/>
            <person name="Fournier G.P."/>
        </authorList>
    </citation>
    <scope>NUCLEOTIDE SEQUENCE [LARGE SCALE GENOMIC DNA]</scope>
    <source>
        <strain evidence="2 3">CCALA 037</strain>
    </source>
</reference>
<sequence length="118" mass="13469">MNTRSEAVQYLQEHGYEAFERDWAMGKTIGIPTGKKRYTKIGDGFLEGWDGIMWVYPIEEGWAVDDGWTDDDIDHKKFSSLNEAVLAAREIAAAINRGEWHRTKMSPSKSSRKLSRSS</sequence>
<dbReference type="EMBL" id="PVWO01000565">
    <property type="protein sequence ID" value="PSB42968.1"/>
    <property type="molecule type" value="Genomic_DNA"/>
</dbReference>
<evidence type="ECO:0000313" key="2">
    <source>
        <dbReference type="EMBL" id="PSB42968.1"/>
    </source>
</evidence>
<dbReference type="Proteomes" id="UP000238937">
    <property type="component" value="Unassembled WGS sequence"/>
</dbReference>
<keyword evidence="3" id="KW-1185">Reference proteome</keyword>
<feature type="region of interest" description="Disordered" evidence="1">
    <location>
        <begin position="99"/>
        <end position="118"/>
    </location>
</feature>
<gene>
    <name evidence="2" type="ORF">C7B77_26420</name>
</gene>
<name>A0A2T1FDF6_9CYAN</name>
<dbReference type="RefSeq" id="WP_106312020.1">
    <property type="nucleotide sequence ID" value="NZ_PVWO01000565.1"/>
</dbReference>
<organism evidence="2 3">
    <name type="scientific">Chamaesiphon polymorphus CCALA 037</name>
    <dbReference type="NCBI Taxonomy" id="2107692"/>
    <lineage>
        <taxon>Bacteria</taxon>
        <taxon>Bacillati</taxon>
        <taxon>Cyanobacteriota</taxon>
        <taxon>Cyanophyceae</taxon>
        <taxon>Gomontiellales</taxon>
        <taxon>Chamaesiphonaceae</taxon>
        <taxon>Chamaesiphon</taxon>
    </lineage>
</organism>
<evidence type="ECO:0000256" key="1">
    <source>
        <dbReference type="SAM" id="MobiDB-lite"/>
    </source>
</evidence>
<comment type="caution">
    <text evidence="2">The sequence shown here is derived from an EMBL/GenBank/DDBJ whole genome shotgun (WGS) entry which is preliminary data.</text>
</comment>
<protein>
    <submittedName>
        <fullName evidence="2">Uncharacterized protein</fullName>
    </submittedName>
</protein>
<evidence type="ECO:0000313" key="3">
    <source>
        <dbReference type="Proteomes" id="UP000238937"/>
    </source>
</evidence>